<dbReference type="RefSeq" id="XP_003671728.1">
    <property type="nucleotide sequence ID" value="XM_003671680.1"/>
</dbReference>
<dbReference type="EMBL" id="HE580274">
    <property type="protein sequence ID" value="CCD26485.1"/>
    <property type="molecule type" value="Genomic_DNA"/>
</dbReference>
<dbReference type="HOGENOM" id="CLU_395483_0_0_1"/>
<accession>G0WFC4</accession>
<evidence type="ECO:0000256" key="2">
    <source>
        <dbReference type="ARBA" id="ARBA00022670"/>
    </source>
</evidence>
<dbReference type="GO" id="GO:0004197">
    <property type="term" value="F:cysteine-type endopeptidase activity"/>
    <property type="evidence" value="ECO:0007669"/>
    <property type="project" value="TreeGrafter"/>
</dbReference>
<dbReference type="PANTHER" id="PTHR46143:SF1">
    <property type="entry name" value="CALPAIN-7"/>
    <property type="match status" value="1"/>
</dbReference>
<dbReference type="InterPro" id="IPR051297">
    <property type="entry name" value="PalB/RIM13"/>
</dbReference>
<proteinExistence type="inferred from homology"/>
<evidence type="ECO:0000313" key="6">
    <source>
        <dbReference type="EMBL" id="CCD26485.1"/>
    </source>
</evidence>
<reference evidence="6 7" key="1">
    <citation type="journal article" date="2011" name="Proc. Natl. Acad. Sci. U.S.A.">
        <title>Evolutionary erosion of yeast sex chromosomes by mating-type switching accidents.</title>
        <authorList>
            <person name="Gordon J.L."/>
            <person name="Armisen D."/>
            <person name="Proux-Wera E."/>
            <person name="Oheigeartaigh S.S."/>
            <person name="Byrne K.P."/>
            <person name="Wolfe K.H."/>
        </authorList>
    </citation>
    <scope>NUCLEOTIDE SEQUENCE [LARGE SCALE GENOMIC DNA]</scope>
    <source>
        <strain evidence="7">ATCC 10597 / BCRC 20456 / CBS 421 / NBRC 0211 / NRRL Y-12639</strain>
    </source>
</reference>
<protein>
    <recommendedName>
        <fullName evidence="5">Cysteine protease RIM13</fullName>
    </recommendedName>
</protein>
<gene>
    <name evidence="6" type="primary">NDAI0H03120</name>
    <name evidence="6" type="ordered locus">NDAI_0H03120</name>
</gene>
<evidence type="ECO:0000313" key="7">
    <source>
        <dbReference type="Proteomes" id="UP000000689"/>
    </source>
</evidence>
<dbReference type="PANTHER" id="PTHR46143">
    <property type="entry name" value="CALPAIN-7"/>
    <property type="match status" value="1"/>
</dbReference>
<keyword evidence="3" id="KW-0378">Hydrolase</keyword>
<keyword evidence="7" id="KW-1185">Reference proteome</keyword>
<dbReference type="InterPro" id="IPR038765">
    <property type="entry name" value="Papain-like_cys_pep_sf"/>
</dbReference>
<evidence type="ECO:0000256" key="1">
    <source>
        <dbReference type="ARBA" id="ARBA00010193"/>
    </source>
</evidence>
<evidence type="ECO:0000256" key="3">
    <source>
        <dbReference type="ARBA" id="ARBA00022801"/>
    </source>
</evidence>
<dbReference type="SUPFAM" id="SSF54001">
    <property type="entry name" value="Cysteine proteinases"/>
    <property type="match status" value="1"/>
</dbReference>
<dbReference type="AlphaFoldDB" id="G0WFC4"/>
<comment type="similarity">
    <text evidence="1">Belongs to the peptidase C2 family. PalB/RIM13 subfamily.</text>
</comment>
<dbReference type="STRING" id="1071378.G0WFC4"/>
<name>G0WFC4_NAUDC</name>
<keyword evidence="4" id="KW-0788">Thiol protease</keyword>
<evidence type="ECO:0000256" key="4">
    <source>
        <dbReference type="ARBA" id="ARBA00022807"/>
    </source>
</evidence>
<dbReference type="KEGG" id="ndi:NDAI_0H03120"/>
<keyword evidence="2" id="KW-0645">Protease</keyword>
<organism evidence="6 7">
    <name type="scientific">Naumovozyma dairenensis (strain ATCC 10597 / BCRC 20456 / CBS 421 / NBRC 0211 / NRRL Y-12639)</name>
    <name type="common">Saccharomyces dairenensis</name>
    <dbReference type="NCBI Taxonomy" id="1071378"/>
    <lineage>
        <taxon>Eukaryota</taxon>
        <taxon>Fungi</taxon>
        <taxon>Dikarya</taxon>
        <taxon>Ascomycota</taxon>
        <taxon>Saccharomycotina</taxon>
        <taxon>Saccharomycetes</taxon>
        <taxon>Saccharomycetales</taxon>
        <taxon>Saccharomycetaceae</taxon>
        <taxon>Naumovozyma</taxon>
    </lineage>
</organism>
<dbReference type="GeneID" id="11496016"/>
<dbReference type="GO" id="GO:0006508">
    <property type="term" value="P:proteolysis"/>
    <property type="evidence" value="ECO:0007669"/>
    <property type="project" value="UniProtKB-KW"/>
</dbReference>
<dbReference type="eggNOG" id="KOG0045">
    <property type="taxonomic scope" value="Eukaryota"/>
</dbReference>
<evidence type="ECO:0000256" key="5">
    <source>
        <dbReference type="ARBA" id="ARBA00042255"/>
    </source>
</evidence>
<dbReference type="OrthoDB" id="167576at2759"/>
<dbReference type="Proteomes" id="UP000000689">
    <property type="component" value="Chromosome 8"/>
</dbReference>
<sequence length="796" mass="90563">MEYWESYKHLLKAHYIGDQFTDIPNALSELNRKVLSTYKDDATVIKFSLQLNKILKNRQQNNAAEKVMWMTSSFKDHFYPPISIDEAAPIFWNSNHKSYIELKKEDSLYLEKYPLKTPLCDRSTDSITTESDHAIEQCEDITDCSTVATLIALDNSHFKNILAVRYLSSNIYQLNFCFNGSATRLVTVDTSYIPTSNKKRALLLSGGTEHIIEKSHSQLSMKSPNIIYKVVELAYLTTFFGSYVTTGSNFAIDTFRITGFLPEIMSTEPSNFLKCIKYSRTGLALTALGTDILVDAPFEMNSSSSAMNVDKNDVNSRFVPNHDYPIMNIDESGGTLTVRDPLDASNTYAVNSTEFTNSFKQLYVSWNHSKLFKFEKKLNCYYNTEKFNKFDLIWSKPIFNLTNCSSSATSELENVWILLESHLSESSEKRYAFLEEISSVDFNLELSSNSIRSRASQGASDIGLQLLKVQLNSNEMKRFYCHSTDSNAFTIHIYSNSESIQIKKEIGCSILETNPPNLINKFEFDLSNSVDSIRDMMGNKFSRAAKFEISINPEFEGGEKEYLVNIGVITEKIQNRNIYPIFQVYHLYDKAFRNPVNTFTNPNIFPSKCFKSNFQLQSNEKYLLAVSTTNSDADFEKLLILLQSQILSTEQAPAFQLKRVYPDYGNLPYQMQSELMETNSYLEILNTSELTNECFLRVIINHGQDGAKVYNRSSFIIDIIEQETDAILYSVPYVDGVDAIAKDHAGIFDGGIVFENVQIPGNSFITVRLRNAKTVNGRTYVTVLIGSRRKVRVSVK</sequence>